<dbReference type="RefSeq" id="WP_015868241.1">
    <property type="nucleotide sequence ID" value="NC_012785.1"/>
</dbReference>
<protein>
    <submittedName>
        <fullName evidence="7">ABC transporter related</fullName>
    </submittedName>
</protein>
<gene>
    <name evidence="7" type="ordered locus">Kole_0869</name>
</gene>
<keyword evidence="8" id="KW-1185">Reference proteome</keyword>
<dbReference type="KEGG" id="kol:Kole_0869"/>
<reference evidence="7 8" key="1">
    <citation type="submission" date="2009-06" db="EMBL/GenBank/DDBJ databases">
        <title>Complete sequence of Thermotogales bacterium TBF 19.5.1.</title>
        <authorList>
            <consortium name="US DOE Joint Genome Institute"/>
            <person name="Lucas S."/>
            <person name="Copeland A."/>
            <person name="Lapidus A."/>
            <person name="Glavina del Rio T."/>
            <person name="Tice H."/>
            <person name="Bruce D."/>
            <person name="Goodwin L."/>
            <person name="Pitluck S."/>
            <person name="Chertkov O."/>
            <person name="Brettin T."/>
            <person name="Detter J.C."/>
            <person name="Han C."/>
            <person name="Schmutz J."/>
            <person name="Larimer F."/>
            <person name="Land M."/>
            <person name="Hauser L."/>
            <person name="Kyrpides N."/>
            <person name="Ovchinnikova G."/>
            <person name="Noll K."/>
        </authorList>
    </citation>
    <scope>NUCLEOTIDE SEQUENCE [LARGE SCALE GENOMIC DNA]</scope>
    <source>
        <strain evidence="8">ATCC BAA-1733 / DSM 21960 / TBF 19.5.1</strain>
    </source>
</reference>
<dbReference type="Pfam" id="PF00005">
    <property type="entry name" value="ABC_tran"/>
    <property type="match status" value="1"/>
</dbReference>
<evidence type="ECO:0000256" key="1">
    <source>
        <dbReference type="ARBA" id="ARBA00022475"/>
    </source>
</evidence>
<dbReference type="InterPro" id="IPR003593">
    <property type="entry name" value="AAA+_ATPase"/>
</dbReference>
<evidence type="ECO:0000259" key="6">
    <source>
        <dbReference type="PROSITE" id="PS50893"/>
    </source>
</evidence>
<dbReference type="GO" id="GO:0055052">
    <property type="term" value="C:ATP-binding cassette (ABC) transporter complex, substrate-binding subunit-containing"/>
    <property type="evidence" value="ECO:0007669"/>
    <property type="project" value="TreeGrafter"/>
</dbReference>
<evidence type="ECO:0000313" key="7">
    <source>
        <dbReference type="EMBL" id="ACR79579.1"/>
    </source>
</evidence>
<dbReference type="Gene3D" id="3.40.50.300">
    <property type="entry name" value="P-loop containing nucleotide triphosphate hydrolases"/>
    <property type="match status" value="1"/>
</dbReference>
<feature type="domain" description="ABC transporter" evidence="6">
    <location>
        <begin position="1"/>
        <end position="235"/>
    </location>
</feature>
<dbReference type="GO" id="GO:0016887">
    <property type="term" value="F:ATP hydrolysis activity"/>
    <property type="evidence" value="ECO:0007669"/>
    <property type="project" value="InterPro"/>
</dbReference>
<accession>C5CGJ7</accession>
<keyword evidence="3" id="KW-0067">ATP-binding</keyword>
<organism evidence="7 8">
    <name type="scientific">Kosmotoga olearia (strain ATCC BAA-1733 / DSM 21960 / TBF 19.5.1)</name>
    <dbReference type="NCBI Taxonomy" id="521045"/>
    <lineage>
        <taxon>Bacteria</taxon>
        <taxon>Thermotogati</taxon>
        <taxon>Thermotogota</taxon>
        <taxon>Thermotogae</taxon>
        <taxon>Kosmotogales</taxon>
        <taxon>Kosmotogaceae</taxon>
        <taxon>Kosmotoga</taxon>
    </lineage>
</organism>
<dbReference type="GO" id="GO:0005524">
    <property type="term" value="F:ATP binding"/>
    <property type="evidence" value="ECO:0007669"/>
    <property type="project" value="UniProtKB-KW"/>
</dbReference>
<dbReference type="PANTHER" id="PTHR43875:SF15">
    <property type="entry name" value="TREHALOSE IMPORT ATP-BINDING PROTEIN SUGC"/>
    <property type="match status" value="1"/>
</dbReference>
<keyword evidence="4" id="KW-1278">Translocase</keyword>
<evidence type="ECO:0000256" key="5">
    <source>
        <dbReference type="ARBA" id="ARBA00023136"/>
    </source>
</evidence>
<proteinExistence type="predicted"/>
<dbReference type="STRING" id="521045.Kole_0869"/>
<dbReference type="SUPFAM" id="SSF52540">
    <property type="entry name" value="P-loop containing nucleoside triphosphate hydrolases"/>
    <property type="match status" value="1"/>
</dbReference>
<dbReference type="HOGENOM" id="CLU_000604_1_1_0"/>
<name>C5CGJ7_KOSOT</name>
<dbReference type="InterPro" id="IPR047641">
    <property type="entry name" value="ABC_transpr_MalK/UgpC-like"/>
</dbReference>
<keyword evidence="2" id="KW-0547">Nucleotide-binding</keyword>
<evidence type="ECO:0000256" key="2">
    <source>
        <dbReference type="ARBA" id="ARBA00022741"/>
    </source>
</evidence>
<dbReference type="AlphaFoldDB" id="C5CGJ7"/>
<dbReference type="PROSITE" id="PS50893">
    <property type="entry name" value="ABC_TRANSPORTER_2"/>
    <property type="match status" value="1"/>
</dbReference>
<dbReference type="EMBL" id="CP001634">
    <property type="protein sequence ID" value="ACR79579.1"/>
    <property type="molecule type" value="Genomic_DNA"/>
</dbReference>
<sequence length="311" mass="34616">MDSVDVLRVEFLEAKLGDFKLGPVSLKAKENEIVALLGSSGCGKTLLLRAIAGLQEPSGGKVFIAGKDATALSPNERNIAFVFQNDAIFPHLDTFENVAFPLRLRKDKEAEGKVVKKAQELDGLSDYLDKLPEKLPAGIRKLTAIARETVRNFELILMDEPFERLDRKIRNEMRTLVKKLLMVLGRCVVIVLNDPEDAMAVADRVYVMKKGSFIASGNPVELYANPPSIEVMEIFSPLGVNRIENIVFRPEDVEIAEDGEEIEIIHSSPYDSKKALCNVIFRAQPAVMLLPLKAISAKKGKVKLRRVFKEE</sequence>
<dbReference type="SMART" id="SM00382">
    <property type="entry name" value="AAA"/>
    <property type="match status" value="1"/>
</dbReference>
<evidence type="ECO:0000256" key="4">
    <source>
        <dbReference type="ARBA" id="ARBA00022967"/>
    </source>
</evidence>
<evidence type="ECO:0000256" key="3">
    <source>
        <dbReference type="ARBA" id="ARBA00022840"/>
    </source>
</evidence>
<evidence type="ECO:0000313" key="8">
    <source>
        <dbReference type="Proteomes" id="UP000002382"/>
    </source>
</evidence>
<dbReference type="OrthoDB" id="42812at2"/>
<dbReference type="InterPro" id="IPR003439">
    <property type="entry name" value="ABC_transporter-like_ATP-bd"/>
</dbReference>
<keyword evidence="5" id="KW-0472">Membrane</keyword>
<dbReference type="InterPro" id="IPR027417">
    <property type="entry name" value="P-loop_NTPase"/>
</dbReference>
<dbReference type="Proteomes" id="UP000002382">
    <property type="component" value="Chromosome"/>
</dbReference>
<keyword evidence="1" id="KW-1003">Cell membrane</keyword>
<reference evidence="7 8" key="2">
    <citation type="journal article" date="2011" name="J. Bacteriol.">
        <title>Genome Sequence of Kosmotoga olearia Strain TBF 19.5.1, a Thermophilic Bacterium with a Wide Growth Temperature Range, Isolated from the Troll B Oil Platform in the North Sea.</title>
        <authorList>
            <person name="Swithers K.S."/>
            <person name="Dipippo J.L."/>
            <person name="Bruce D.C."/>
            <person name="Detter C."/>
            <person name="Tapia R."/>
            <person name="Han S."/>
            <person name="Goodwin L.A."/>
            <person name="Han J."/>
            <person name="Woyke T."/>
            <person name="Pitluck S."/>
            <person name="Pennacchio L."/>
            <person name="Nolan M."/>
            <person name="Mikhailova N."/>
            <person name="Land M.L."/>
            <person name="Nesbo C.L."/>
            <person name="Gogarten J.P."/>
            <person name="Noll K.M."/>
        </authorList>
    </citation>
    <scope>NUCLEOTIDE SEQUENCE [LARGE SCALE GENOMIC DNA]</scope>
    <source>
        <strain evidence="8">ATCC BAA-1733 / DSM 21960 / TBF 19.5.1</strain>
    </source>
</reference>
<dbReference type="eggNOG" id="COG3842">
    <property type="taxonomic scope" value="Bacteria"/>
</dbReference>
<dbReference type="PANTHER" id="PTHR43875">
    <property type="entry name" value="MALTODEXTRIN IMPORT ATP-BINDING PROTEIN MSMX"/>
    <property type="match status" value="1"/>
</dbReference>